<dbReference type="Pfam" id="PF08795">
    <property type="entry name" value="DUF1796"/>
    <property type="match status" value="1"/>
</dbReference>
<dbReference type="SMART" id="SM01065">
    <property type="entry name" value="CBM_2"/>
    <property type="match status" value="1"/>
</dbReference>
<dbReference type="GO" id="GO:0004622">
    <property type="term" value="F:phosphatidylcholine lysophospholipase activity"/>
    <property type="evidence" value="ECO:0007669"/>
    <property type="project" value="TreeGrafter"/>
</dbReference>
<dbReference type="SUPFAM" id="SSF49452">
    <property type="entry name" value="Starch-binding domain-like"/>
    <property type="match status" value="1"/>
</dbReference>
<dbReference type="CDD" id="cd05467">
    <property type="entry name" value="CBM20"/>
    <property type="match status" value="1"/>
</dbReference>
<dbReference type="Pfam" id="PF00686">
    <property type="entry name" value="CBM_20"/>
    <property type="match status" value="1"/>
</dbReference>
<dbReference type="Pfam" id="PF13472">
    <property type="entry name" value="Lipase_GDSL_2"/>
    <property type="match status" value="1"/>
</dbReference>
<feature type="compositionally biased region" description="Low complexity" evidence="1">
    <location>
        <begin position="606"/>
        <end position="618"/>
    </location>
</feature>
<dbReference type="SUPFAM" id="SSF52266">
    <property type="entry name" value="SGNH hydrolase"/>
    <property type="match status" value="1"/>
</dbReference>
<sequence length="1004" mass="111069">MLKFRIIAHTNFGEQIGICGSTKAFGNWDWKKCLMLKTDGNSFPLWYTDRALDFFGAEAVEYKYLKVRDDGSMDWENMGGANRFVPADALKGRGIGTPSVIILDDGGFGYIQPVPKAVFEASAEYPEEAIEKLYRFPAGSHEPSGPSGLKIAIIGSSVAAGYDAWLRKGWVFSFARDVRKKFGHHVINVSQSGANVRTTRDRFVSVISPVKPDVVIIALSLGNEGIAHCDPHHRPACQRAFEVGVEELVRMTKKEGAVPVLGGVYPNGSYTKDHRSFVLSTQKKMQEMGAAFYFDWLGGLDRGDGKWKVGINFDDAHPNSEGHRLMFEQIPLQEFNDAIQSACLEANTPTIRAKKEQRRKQVADTKPSPEKGKGIVTANGGHTRKPAPTRPPQVARQVSPATPKSEIVSEISSPRLPPVTRPRSISHVPPKQGDKDAKGNPLLVDSTRRLSLGGGRQGGGGGARERAQTDVQVAEGVTPSTSALSATSELQSKQALPLGPVDGQLEKERGGGSSQGPTATPTSTSAPEELPAAVRFVDASGFFTVSGFPSDRLVVVENRSQHTYAVHPAWKELQRAFVAGFERMPAGLYIRPEAEPAFVEGGGETGSSSSSSGSSSFGGDFGKPVCFSVNEKGELASEAKIPPLSVSRFEFGEKFYGQCAEILFFDGKLGILREKDGSVRVINEAESEYNIQPMWKEVQGCMAGVPEGVYEDSEYVHMENSEAPQFSTLFIDKDGLQSRVKAPPHSCRVYTRVSDLHDRSRCVIIPLGDRCSARMLLHKLEWDGPCFPFDLTRTTQLSDIADMIRCDFWGMVDPESLWYDWEHGRYRHTKWTGLSFAHEVEEGEDPSNEEDQKKIFQRMESRYTSRIARFWYAVHCSDEVLFLRTGSSTREEVENLIEVFGEKCSASRRVRLMLISGQEDSVFEGIPGVVHFNHVFDPDRMAAEKGHWEWETKNFEGMMKVAKLTTRNLYWTPNKPPGGRGTGREIYLRLASATDLSRRLGRDV</sequence>
<dbReference type="Gene3D" id="3.40.50.1110">
    <property type="entry name" value="SGNH hydrolase"/>
    <property type="match status" value="1"/>
</dbReference>
<dbReference type="GO" id="GO:2001070">
    <property type="term" value="F:starch binding"/>
    <property type="evidence" value="ECO:0007669"/>
    <property type="project" value="InterPro"/>
</dbReference>
<organism evidence="3">
    <name type="scientific">Chromera velia CCMP2878</name>
    <dbReference type="NCBI Taxonomy" id="1169474"/>
    <lineage>
        <taxon>Eukaryota</taxon>
        <taxon>Sar</taxon>
        <taxon>Alveolata</taxon>
        <taxon>Colpodellida</taxon>
        <taxon>Chromeraceae</taxon>
        <taxon>Chromera</taxon>
    </lineage>
</organism>
<feature type="compositionally biased region" description="Basic and acidic residues" evidence="1">
    <location>
        <begin position="359"/>
        <end position="373"/>
    </location>
</feature>
<dbReference type="InterPro" id="IPR013784">
    <property type="entry name" value="Carb-bd-like_fold"/>
</dbReference>
<evidence type="ECO:0000256" key="1">
    <source>
        <dbReference type="SAM" id="MobiDB-lite"/>
    </source>
</evidence>
<dbReference type="InterPro" id="IPR013830">
    <property type="entry name" value="SGNH_hydro"/>
</dbReference>
<feature type="region of interest" description="Disordered" evidence="1">
    <location>
        <begin position="350"/>
        <end position="528"/>
    </location>
</feature>
<dbReference type="Gene3D" id="2.60.40.10">
    <property type="entry name" value="Immunoglobulins"/>
    <property type="match status" value="1"/>
</dbReference>
<protein>
    <recommendedName>
        <fullName evidence="2">CBM20 domain-containing protein</fullName>
    </recommendedName>
</protein>
<dbReference type="InterPro" id="IPR014903">
    <property type="entry name" value="DUF1796"/>
</dbReference>
<dbReference type="InterPro" id="IPR036514">
    <property type="entry name" value="SGNH_hydro_sf"/>
</dbReference>
<dbReference type="InterPro" id="IPR013783">
    <property type="entry name" value="Ig-like_fold"/>
</dbReference>
<dbReference type="PROSITE" id="PS51166">
    <property type="entry name" value="CBM20"/>
    <property type="match status" value="1"/>
</dbReference>
<dbReference type="PANTHER" id="PTHR30383:SF5">
    <property type="entry name" value="SGNH HYDROLASE-TYPE ESTERASE DOMAIN-CONTAINING PROTEIN"/>
    <property type="match status" value="1"/>
</dbReference>
<name>A0A0G4GVF0_9ALVE</name>
<proteinExistence type="predicted"/>
<dbReference type="VEuPathDB" id="CryptoDB:Cvel_23550"/>
<dbReference type="InterPro" id="IPR002044">
    <property type="entry name" value="CBM20"/>
</dbReference>
<dbReference type="AlphaFoldDB" id="A0A0G4GVF0"/>
<feature type="compositionally biased region" description="Gly residues" evidence="1">
    <location>
        <begin position="452"/>
        <end position="462"/>
    </location>
</feature>
<reference evidence="3" key="1">
    <citation type="submission" date="2014-11" db="EMBL/GenBank/DDBJ databases">
        <authorList>
            <person name="Otto D Thomas"/>
            <person name="Naeem Raeece"/>
        </authorList>
    </citation>
    <scope>NUCLEOTIDE SEQUENCE</scope>
</reference>
<dbReference type="PANTHER" id="PTHR30383">
    <property type="entry name" value="THIOESTERASE 1/PROTEASE 1/LYSOPHOSPHOLIPASE L1"/>
    <property type="match status" value="1"/>
</dbReference>
<dbReference type="EMBL" id="CDMZ01001590">
    <property type="protein sequence ID" value="CEM34831.1"/>
    <property type="molecule type" value="Genomic_DNA"/>
</dbReference>
<dbReference type="InterPro" id="IPR051532">
    <property type="entry name" value="Ester_Hydrolysis_Enzymes"/>
</dbReference>
<evidence type="ECO:0000259" key="2">
    <source>
        <dbReference type="PROSITE" id="PS51166"/>
    </source>
</evidence>
<gene>
    <name evidence="3" type="ORF">Cvel_23550</name>
</gene>
<dbReference type="CDD" id="cd00229">
    <property type="entry name" value="SGNH_hydrolase"/>
    <property type="match status" value="1"/>
</dbReference>
<feature type="domain" description="CBM20" evidence="2">
    <location>
        <begin position="1"/>
        <end position="107"/>
    </location>
</feature>
<feature type="compositionally biased region" description="Polar residues" evidence="1">
    <location>
        <begin position="478"/>
        <end position="494"/>
    </location>
</feature>
<feature type="region of interest" description="Disordered" evidence="1">
    <location>
        <begin position="599"/>
        <end position="618"/>
    </location>
</feature>
<evidence type="ECO:0000313" key="3">
    <source>
        <dbReference type="EMBL" id="CEM34831.1"/>
    </source>
</evidence>
<feature type="compositionally biased region" description="Low complexity" evidence="1">
    <location>
        <begin position="515"/>
        <end position="527"/>
    </location>
</feature>
<accession>A0A0G4GVF0</accession>